<protein>
    <submittedName>
        <fullName evidence="2">Uncharacterized protein</fullName>
    </submittedName>
</protein>
<evidence type="ECO:0000256" key="1">
    <source>
        <dbReference type="SAM" id="MobiDB-lite"/>
    </source>
</evidence>
<evidence type="ECO:0000313" key="3">
    <source>
        <dbReference type="Proteomes" id="UP000027920"/>
    </source>
</evidence>
<comment type="caution">
    <text evidence="2">The sequence shown here is derived from an EMBL/GenBank/DDBJ whole genome shotgun (WGS) entry which is preliminary data.</text>
</comment>
<feature type="compositionally biased region" description="Low complexity" evidence="1">
    <location>
        <begin position="290"/>
        <end position="302"/>
    </location>
</feature>
<dbReference type="HOGENOM" id="CLU_029459_0_0_1"/>
<dbReference type="GeneID" id="25281279"/>
<name>A0A072PEY2_9EURO</name>
<accession>A0A072PEY2</accession>
<organism evidence="2 3">
    <name type="scientific">Exophiala aquamarina CBS 119918</name>
    <dbReference type="NCBI Taxonomy" id="1182545"/>
    <lineage>
        <taxon>Eukaryota</taxon>
        <taxon>Fungi</taxon>
        <taxon>Dikarya</taxon>
        <taxon>Ascomycota</taxon>
        <taxon>Pezizomycotina</taxon>
        <taxon>Eurotiomycetes</taxon>
        <taxon>Chaetothyriomycetidae</taxon>
        <taxon>Chaetothyriales</taxon>
        <taxon>Herpotrichiellaceae</taxon>
        <taxon>Exophiala</taxon>
    </lineage>
</organism>
<keyword evidence="3" id="KW-1185">Reference proteome</keyword>
<feature type="compositionally biased region" description="Polar residues" evidence="1">
    <location>
        <begin position="276"/>
        <end position="289"/>
    </location>
</feature>
<feature type="compositionally biased region" description="Basic and acidic residues" evidence="1">
    <location>
        <begin position="359"/>
        <end position="371"/>
    </location>
</feature>
<feature type="compositionally biased region" description="Polar residues" evidence="1">
    <location>
        <begin position="145"/>
        <end position="159"/>
    </location>
</feature>
<feature type="compositionally biased region" description="Polar residues" evidence="1">
    <location>
        <begin position="349"/>
        <end position="358"/>
    </location>
</feature>
<gene>
    <name evidence="2" type="ORF">A1O9_06362</name>
</gene>
<feature type="region of interest" description="Disordered" evidence="1">
    <location>
        <begin position="41"/>
        <end position="435"/>
    </location>
</feature>
<dbReference type="OrthoDB" id="4117770at2759"/>
<proteinExistence type="predicted"/>
<feature type="compositionally biased region" description="Basic and acidic residues" evidence="1">
    <location>
        <begin position="51"/>
        <end position="60"/>
    </location>
</feature>
<sequence length="435" mass="47072">MAMPVPQKKKTSLFGGLFQMKEPTQVALNQVAAQMIAQHGSISPAKVPNVRLEKMPEHVPKVNSKWDGVPDSVKQREKHEREAAKTPKKELFSVNASRSLSSGTGEDSRRRLNSRNSSSTTGSFSSHGRSVASNGTSARGRFYAQSVNSSGDLASQQRPDSQRPPVTHGHARATSTSSLPDNVTEAIPEFPRYLRGAIAGPGHMAGPRNQNVPDENPPPPVINIRSASDQTPARKVEQAPSIEDVPTHSASPLPSPRDVVPATPSPLRPSDEYVFQTRSPTTEIPSSLSTGPGPDIITTTTIPKKKPPPIMTPGFLAGEAQELVLPNDTEGQSSADLPLRSWESGRMTAGTSSSTHSRVQQDLERRPDSSRARLGLRASILLRDDENPWERMEQDAPALPSPKSPRTPTSPRLVSSPRTKFSTGFGLFNKDKDRP</sequence>
<dbReference type="EMBL" id="AMGV01000004">
    <property type="protein sequence ID" value="KEF58436.1"/>
    <property type="molecule type" value="Genomic_DNA"/>
</dbReference>
<feature type="compositionally biased region" description="Polar residues" evidence="1">
    <location>
        <begin position="94"/>
        <end position="105"/>
    </location>
</feature>
<dbReference type="AlphaFoldDB" id="A0A072PEY2"/>
<dbReference type="RefSeq" id="XP_013261026.1">
    <property type="nucleotide sequence ID" value="XM_013405572.1"/>
</dbReference>
<feature type="compositionally biased region" description="Basic and acidic residues" evidence="1">
    <location>
        <begin position="73"/>
        <end position="91"/>
    </location>
</feature>
<reference evidence="2 3" key="1">
    <citation type="submission" date="2013-03" db="EMBL/GenBank/DDBJ databases">
        <title>The Genome Sequence of Exophiala aquamarina CBS 119918.</title>
        <authorList>
            <consortium name="The Broad Institute Genomics Platform"/>
            <person name="Cuomo C."/>
            <person name="de Hoog S."/>
            <person name="Gorbushina A."/>
            <person name="Walker B."/>
            <person name="Young S.K."/>
            <person name="Zeng Q."/>
            <person name="Gargeya S."/>
            <person name="Fitzgerald M."/>
            <person name="Haas B."/>
            <person name="Abouelleil A."/>
            <person name="Allen A.W."/>
            <person name="Alvarado L."/>
            <person name="Arachchi H.M."/>
            <person name="Berlin A.M."/>
            <person name="Chapman S.B."/>
            <person name="Gainer-Dewar J."/>
            <person name="Goldberg J."/>
            <person name="Griggs A."/>
            <person name="Gujja S."/>
            <person name="Hansen M."/>
            <person name="Howarth C."/>
            <person name="Imamovic A."/>
            <person name="Ireland A."/>
            <person name="Larimer J."/>
            <person name="McCowan C."/>
            <person name="Murphy C."/>
            <person name="Pearson M."/>
            <person name="Poon T.W."/>
            <person name="Priest M."/>
            <person name="Roberts A."/>
            <person name="Saif S."/>
            <person name="Shea T."/>
            <person name="Sisk P."/>
            <person name="Sykes S."/>
            <person name="Wortman J."/>
            <person name="Nusbaum C."/>
            <person name="Birren B."/>
        </authorList>
    </citation>
    <scope>NUCLEOTIDE SEQUENCE [LARGE SCALE GENOMIC DNA]</scope>
    <source>
        <strain evidence="2 3">CBS 119918</strain>
    </source>
</reference>
<feature type="compositionally biased region" description="Low complexity" evidence="1">
    <location>
        <begin position="114"/>
        <end position="130"/>
    </location>
</feature>
<feature type="compositionally biased region" description="Basic and acidic residues" evidence="1">
    <location>
        <begin position="382"/>
        <end position="394"/>
    </location>
</feature>
<dbReference type="Proteomes" id="UP000027920">
    <property type="component" value="Unassembled WGS sequence"/>
</dbReference>
<evidence type="ECO:0000313" key="2">
    <source>
        <dbReference type="EMBL" id="KEF58436.1"/>
    </source>
</evidence>
<dbReference type="VEuPathDB" id="FungiDB:A1O9_06362"/>